<comment type="caution">
    <text evidence="3">The sequence shown here is derived from an EMBL/GenBank/DDBJ whole genome shotgun (WGS) entry which is preliminary data.</text>
</comment>
<evidence type="ECO:0000313" key="4">
    <source>
        <dbReference type="Proteomes" id="UP000683360"/>
    </source>
</evidence>
<sequence>MMFIIHLLELFLFSVVYEGSVVATSKGLMNFNVCKRSTPINSNKPNVRNVLDDDLFLQMPLMSHKGCFYDKGSWDATAIYTIDWDITSSCSCKCWKNEFFALRGHQCACLNSLLNIMETDLNYCNHTCAGSKKDPCGAAHVSTVYEHTVRTIPTNTNMQPKSTTHHNIISKISTSALVTATDYENFADVEYSSQHLAFDFTLHNDGQQSSKEVHHITARYYNGAKRPTKEGTAWSTDDEGQEQLAYRISNVVADEVIYDLPQDPF</sequence>
<feature type="domain" description="WSC" evidence="2">
    <location>
        <begin position="61"/>
        <end position="148"/>
    </location>
</feature>
<accession>A0A8S3PT70</accession>
<dbReference type="PROSITE" id="PS51212">
    <property type="entry name" value="WSC"/>
    <property type="match status" value="1"/>
</dbReference>
<keyword evidence="4" id="KW-1185">Reference proteome</keyword>
<evidence type="ECO:0000259" key="2">
    <source>
        <dbReference type="PROSITE" id="PS51212"/>
    </source>
</evidence>
<name>A0A8S3PT70_MYTED</name>
<evidence type="ECO:0000313" key="3">
    <source>
        <dbReference type="EMBL" id="CAG2186938.1"/>
    </source>
</evidence>
<dbReference type="InterPro" id="IPR002889">
    <property type="entry name" value="WSC_carb-bd"/>
</dbReference>
<dbReference type="AlphaFoldDB" id="A0A8S3PT70"/>
<keyword evidence="1" id="KW-0732">Signal</keyword>
<reference evidence="3" key="1">
    <citation type="submission" date="2021-03" db="EMBL/GenBank/DDBJ databases">
        <authorList>
            <person name="Bekaert M."/>
        </authorList>
    </citation>
    <scope>NUCLEOTIDE SEQUENCE</scope>
</reference>
<dbReference type="OrthoDB" id="10550327at2759"/>
<evidence type="ECO:0000256" key="1">
    <source>
        <dbReference type="SAM" id="SignalP"/>
    </source>
</evidence>
<dbReference type="Proteomes" id="UP000683360">
    <property type="component" value="Unassembled WGS sequence"/>
</dbReference>
<organism evidence="3 4">
    <name type="scientific">Mytilus edulis</name>
    <name type="common">Blue mussel</name>
    <dbReference type="NCBI Taxonomy" id="6550"/>
    <lineage>
        <taxon>Eukaryota</taxon>
        <taxon>Metazoa</taxon>
        <taxon>Spiralia</taxon>
        <taxon>Lophotrochozoa</taxon>
        <taxon>Mollusca</taxon>
        <taxon>Bivalvia</taxon>
        <taxon>Autobranchia</taxon>
        <taxon>Pteriomorphia</taxon>
        <taxon>Mytilida</taxon>
        <taxon>Mytiloidea</taxon>
        <taxon>Mytilidae</taxon>
        <taxon>Mytilinae</taxon>
        <taxon>Mytilus</taxon>
    </lineage>
</organism>
<feature type="chain" id="PRO_5035754061" description="WSC domain-containing protein" evidence="1">
    <location>
        <begin position="19"/>
        <end position="265"/>
    </location>
</feature>
<feature type="signal peptide" evidence="1">
    <location>
        <begin position="1"/>
        <end position="18"/>
    </location>
</feature>
<dbReference type="EMBL" id="CAJPWZ010000150">
    <property type="protein sequence ID" value="CAG2186938.1"/>
    <property type="molecule type" value="Genomic_DNA"/>
</dbReference>
<proteinExistence type="predicted"/>
<gene>
    <name evidence="3" type="ORF">MEDL_2444</name>
</gene>
<protein>
    <recommendedName>
        <fullName evidence="2">WSC domain-containing protein</fullName>
    </recommendedName>
</protein>